<dbReference type="AlphaFoldDB" id="A0A835ZDC8"/>
<feature type="compositionally biased region" description="Acidic residues" evidence="1">
    <location>
        <begin position="551"/>
        <end position="560"/>
    </location>
</feature>
<feature type="region of interest" description="Disordered" evidence="1">
    <location>
        <begin position="1"/>
        <end position="21"/>
    </location>
</feature>
<evidence type="ECO:0000313" key="2">
    <source>
        <dbReference type="EMBL" id="KAG5189260.1"/>
    </source>
</evidence>
<feature type="region of interest" description="Disordered" evidence="1">
    <location>
        <begin position="578"/>
        <end position="599"/>
    </location>
</feature>
<protein>
    <submittedName>
        <fullName evidence="2">Uncharacterized protein</fullName>
    </submittedName>
</protein>
<evidence type="ECO:0000313" key="3">
    <source>
        <dbReference type="Proteomes" id="UP000664859"/>
    </source>
</evidence>
<accession>A0A835ZDC8</accession>
<name>A0A835ZDC8_9STRA</name>
<evidence type="ECO:0000256" key="1">
    <source>
        <dbReference type="SAM" id="MobiDB-lite"/>
    </source>
</evidence>
<feature type="compositionally biased region" description="Basic residues" evidence="1">
    <location>
        <begin position="1"/>
        <end position="10"/>
    </location>
</feature>
<gene>
    <name evidence="2" type="ORF">JKP88DRAFT_267390</name>
</gene>
<dbReference type="EMBL" id="JAFCMP010000055">
    <property type="protein sequence ID" value="KAG5189260.1"/>
    <property type="molecule type" value="Genomic_DNA"/>
</dbReference>
<dbReference type="Proteomes" id="UP000664859">
    <property type="component" value="Unassembled WGS sequence"/>
</dbReference>
<comment type="caution">
    <text evidence="2">The sequence shown here is derived from an EMBL/GenBank/DDBJ whole genome shotgun (WGS) entry which is preliminary data.</text>
</comment>
<reference evidence="2" key="1">
    <citation type="submission" date="2021-02" db="EMBL/GenBank/DDBJ databases">
        <title>First Annotated Genome of the Yellow-green Alga Tribonema minus.</title>
        <authorList>
            <person name="Mahan K.M."/>
        </authorList>
    </citation>
    <scope>NUCLEOTIDE SEQUENCE</scope>
    <source>
        <strain evidence="2">UTEX B ZZ1240</strain>
    </source>
</reference>
<feature type="compositionally biased region" description="Acidic residues" evidence="1">
    <location>
        <begin position="823"/>
        <end position="844"/>
    </location>
</feature>
<organism evidence="2 3">
    <name type="scientific">Tribonema minus</name>
    <dbReference type="NCBI Taxonomy" id="303371"/>
    <lineage>
        <taxon>Eukaryota</taxon>
        <taxon>Sar</taxon>
        <taxon>Stramenopiles</taxon>
        <taxon>Ochrophyta</taxon>
        <taxon>PX clade</taxon>
        <taxon>Xanthophyceae</taxon>
        <taxon>Tribonematales</taxon>
        <taxon>Tribonemataceae</taxon>
        <taxon>Tribonema</taxon>
    </lineage>
</organism>
<keyword evidence="3" id="KW-1185">Reference proteome</keyword>
<sequence length="864" mass="93628">MPRAAHKHGLKGLQSSEVGGRGRPSTRALLALAASDLAVRALQVLAGWNRQSVQAQSAALEGKPRVEHVYTLFWECQDTGNAWAQVIGAFATAQAANDAALAFAGITYEKLSGNQCSFDGNRCITFHAGWRHTRLSKLADVCTYRVRKHRLQGSIRPAAPLDAATACALHVAAGVPPDAAAALRDNLNLRSKPADNVLFAVEWFYTDSGRDGGQLRSVWRSRVEAKQEARKLTGEDECQRVRRAVHDNCEVPNQGAGIASDESIASDGERSRVIITKLGIKRVGVGRPQQNQLLAIKKGSKRVMSHQPDGSRFFPQTPTNASLALRALQVLVGWNRERVQEESAALEEKPAVEHVYTLFYESPGSCGAASVCGIYTSVEAGNDAALAAGCMKYEHLYADISSFNSDGCLTLRFNYDYSTVHTVRKQRLHGSMPSAAPLDAATARALHVAAGAQLDSAAALFANADLRSSRVDDKLFAVLRYYRGYGEAGGQLRRVWRSRTEAMQEARKLTGGEEWQRMRRAVRRGRHFYSQGAVTAGDNLSDDSGASDGDDKGDEDDDDGCYSELEYCDVFERRRLPRTMPKGGSKRVKSSRRDGGSLSTSLAGRALKVLVGWNKEGVQAESATLAQKPAVEHVYTLFWECLGTGNADAEVRGIYMNAEAGNDAALAAGGIEYEDLYDDVGTFDRDGCLTLHFEGNDAPFDDVWTVRKQRLRGSVPSAAPLDAATARALHVAAGAPRDAAAALSANANLRASRVGATLFAVVRYFSGGGEDGGQLKSVWRSSAEARREARRETGEDEWQRLRRAARRGGYFRGSGAVTARDDMSDEGGDSDGEGAGDDFDGDFDDFDDEYGFDVCDVHEVKLTC</sequence>
<feature type="compositionally biased region" description="Low complexity" evidence="1">
    <location>
        <begin position="537"/>
        <end position="547"/>
    </location>
</feature>
<feature type="region of interest" description="Disordered" evidence="1">
    <location>
        <begin position="533"/>
        <end position="560"/>
    </location>
</feature>
<proteinExistence type="predicted"/>
<feature type="region of interest" description="Disordered" evidence="1">
    <location>
        <begin position="813"/>
        <end position="844"/>
    </location>
</feature>